<protein>
    <submittedName>
        <fullName evidence="1">Uncharacterized protein</fullName>
    </submittedName>
</protein>
<proteinExistence type="predicted"/>
<organism evidence="1 2">
    <name type="scientific">Burkholderia arboris</name>
    <dbReference type="NCBI Taxonomy" id="488730"/>
    <lineage>
        <taxon>Bacteria</taxon>
        <taxon>Pseudomonadati</taxon>
        <taxon>Pseudomonadota</taxon>
        <taxon>Betaproteobacteria</taxon>
        <taxon>Burkholderiales</taxon>
        <taxon>Burkholderiaceae</taxon>
        <taxon>Burkholderia</taxon>
        <taxon>Burkholderia cepacia complex</taxon>
    </lineage>
</organism>
<dbReference type="AlphaFoldDB" id="A0A9Q9UR25"/>
<sequence length="110" mass="12413">MFFMQFPADPETVVRQAIEQARFPDTYAGWSAIERTRYWVGVLYRARRQTGESGISEDEAFRPALLTQMRAVDPEVDGILVAVLAELGRMEMIGPEVMRAAFNQRTGASI</sequence>
<evidence type="ECO:0000313" key="1">
    <source>
        <dbReference type="EMBL" id="VWB69573.1"/>
    </source>
</evidence>
<evidence type="ECO:0000313" key="2">
    <source>
        <dbReference type="Proteomes" id="UP000494172"/>
    </source>
</evidence>
<dbReference type="Proteomes" id="UP000494172">
    <property type="component" value="Unassembled WGS sequence"/>
</dbReference>
<gene>
    <name evidence="1" type="ORF">BAR24066_03253</name>
</gene>
<accession>A0A9Q9UR25</accession>
<dbReference type="EMBL" id="CABVPX010000012">
    <property type="protein sequence ID" value="VWB69573.1"/>
    <property type="molecule type" value="Genomic_DNA"/>
</dbReference>
<name>A0A9Q9UR25_9BURK</name>
<reference evidence="1 2" key="1">
    <citation type="submission" date="2019-09" db="EMBL/GenBank/DDBJ databases">
        <authorList>
            <person name="Depoorter E."/>
        </authorList>
    </citation>
    <scope>NUCLEOTIDE SEQUENCE [LARGE SCALE GENOMIC DNA]</scope>
    <source>
        <strain evidence="1">LMG 24066</strain>
    </source>
</reference>
<comment type="caution">
    <text evidence="1">The sequence shown here is derived from an EMBL/GenBank/DDBJ whole genome shotgun (WGS) entry which is preliminary data.</text>
</comment>